<dbReference type="InterPro" id="IPR000380">
    <property type="entry name" value="Topo_IA"/>
</dbReference>
<keyword evidence="8" id="KW-0413">Isomerase</keyword>
<name>A0A6C0EE03_9ZZZZ</name>
<dbReference type="PROSITE" id="PS52039">
    <property type="entry name" value="TOPO_IA_2"/>
    <property type="match status" value="1"/>
</dbReference>
<dbReference type="PROSITE" id="PS50880">
    <property type="entry name" value="TOPRIM"/>
    <property type="match status" value="1"/>
</dbReference>
<dbReference type="CDD" id="cd03363">
    <property type="entry name" value="TOPRIM_TopoIA_TopoI"/>
    <property type="match status" value="1"/>
</dbReference>
<dbReference type="InterPro" id="IPR023405">
    <property type="entry name" value="Topo_IA_core_domain"/>
</dbReference>
<dbReference type="InterPro" id="IPR005733">
    <property type="entry name" value="TopoI_bac-type"/>
</dbReference>
<reference evidence="11" key="1">
    <citation type="journal article" date="2020" name="Nature">
        <title>Giant virus diversity and host interactions through global metagenomics.</title>
        <authorList>
            <person name="Schulz F."/>
            <person name="Roux S."/>
            <person name="Paez-Espino D."/>
            <person name="Jungbluth S."/>
            <person name="Walsh D.A."/>
            <person name="Denef V.J."/>
            <person name="McMahon K.D."/>
            <person name="Konstantinidis K.T."/>
            <person name="Eloe-Fadrosh E.A."/>
            <person name="Kyrpides N.C."/>
            <person name="Woyke T."/>
        </authorList>
    </citation>
    <scope>NUCLEOTIDE SEQUENCE</scope>
    <source>
        <strain evidence="11">GVMAG-M-3300023179-2</strain>
    </source>
</reference>
<dbReference type="SMART" id="SM00437">
    <property type="entry name" value="TOP1Ac"/>
    <property type="match status" value="1"/>
</dbReference>
<dbReference type="Pfam" id="PF13368">
    <property type="entry name" value="Toprim_C_rpt"/>
    <property type="match status" value="1"/>
</dbReference>
<keyword evidence="7" id="KW-0238">DNA-binding</keyword>
<dbReference type="GO" id="GO:0003677">
    <property type="term" value="F:DNA binding"/>
    <property type="evidence" value="ECO:0007669"/>
    <property type="project" value="UniProtKB-KW"/>
</dbReference>
<dbReference type="InterPro" id="IPR023406">
    <property type="entry name" value="Topo_IA_AS"/>
</dbReference>
<evidence type="ECO:0000256" key="3">
    <source>
        <dbReference type="ARBA" id="ARBA00012891"/>
    </source>
</evidence>
<dbReference type="Gene3D" id="2.70.20.10">
    <property type="entry name" value="Topoisomerase I, domain 3"/>
    <property type="match status" value="1"/>
</dbReference>
<dbReference type="InterPro" id="IPR025589">
    <property type="entry name" value="Toprim_C_rpt"/>
</dbReference>
<keyword evidence="5" id="KW-0460">Magnesium</keyword>
<dbReference type="EC" id="5.6.2.1" evidence="3"/>
<dbReference type="NCBIfam" id="TIGR01051">
    <property type="entry name" value="topA_bact"/>
    <property type="match status" value="1"/>
</dbReference>
<dbReference type="InterPro" id="IPR013824">
    <property type="entry name" value="Topo_IA_cen_sub1"/>
</dbReference>
<dbReference type="HAMAP" id="MF_00952">
    <property type="entry name" value="Topoisom_1_prok"/>
    <property type="match status" value="1"/>
</dbReference>
<dbReference type="Gene3D" id="1.10.290.10">
    <property type="entry name" value="Topoisomerase I, domain 4"/>
    <property type="match status" value="1"/>
</dbReference>
<evidence type="ECO:0000256" key="4">
    <source>
        <dbReference type="ARBA" id="ARBA00022723"/>
    </source>
</evidence>
<dbReference type="SMART" id="SM00493">
    <property type="entry name" value="TOPRIM"/>
    <property type="match status" value="1"/>
</dbReference>
<evidence type="ECO:0000259" key="9">
    <source>
        <dbReference type="PROSITE" id="PS50880"/>
    </source>
</evidence>
<dbReference type="AlphaFoldDB" id="A0A6C0EE03"/>
<dbReference type="CDD" id="cd00186">
    <property type="entry name" value="TOP1Ac"/>
    <property type="match status" value="1"/>
</dbReference>
<dbReference type="InterPro" id="IPR006171">
    <property type="entry name" value="TOPRIM_dom"/>
</dbReference>
<proteinExistence type="inferred from homology"/>
<dbReference type="EMBL" id="MN739806">
    <property type="protein sequence ID" value="QHT26972.1"/>
    <property type="molecule type" value="Genomic_DNA"/>
</dbReference>
<evidence type="ECO:0000256" key="7">
    <source>
        <dbReference type="ARBA" id="ARBA00023125"/>
    </source>
</evidence>
<dbReference type="Pfam" id="PF01131">
    <property type="entry name" value="Topoisom_bac"/>
    <property type="match status" value="2"/>
</dbReference>
<dbReference type="PANTHER" id="PTHR42785">
    <property type="entry name" value="DNA TOPOISOMERASE, TYPE IA, CORE"/>
    <property type="match status" value="1"/>
</dbReference>
<dbReference type="InterPro" id="IPR013497">
    <property type="entry name" value="Topo_IA_cen"/>
</dbReference>
<evidence type="ECO:0000313" key="11">
    <source>
        <dbReference type="EMBL" id="QHT26972.1"/>
    </source>
</evidence>
<evidence type="ECO:0000256" key="1">
    <source>
        <dbReference type="ARBA" id="ARBA00000213"/>
    </source>
</evidence>
<dbReference type="InterPro" id="IPR028612">
    <property type="entry name" value="Topoisom_1_IA"/>
</dbReference>
<evidence type="ECO:0000256" key="6">
    <source>
        <dbReference type="ARBA" id="ARBA00023029"/>
    </source>
</evidence>
<dbReference type="Gene3D" id="1.10.460.10">
    <property type="entry name" value="Topoisomerase I, domain 2"/>
    <property type="match status" value="1"/>
</dbReference>
<dbReference type="PANTHER" id="PTHR42785:SF1">
    <property type="entry name" value="DNA TOPOISOMERASE"/>
    <property type="match status" value="1"/>
</dbReference>
<accession>A0A6C0EE03</accession>
<comment type="catalytic activity">
    <reaction evidence="1">
        <text>ATP-independent breakage of single-stranded DNA, followed by passage and rejoining.</text>
        <dbReference type="EC" id="5.6.2.1"/>
    </reaction>
</comment>
<evidence type="ECO:0000256" key="5">
    <source>
        <dbReference type="ARBA" id="ARBA00022842"/>
    </source>
</evidence>
<dbReference type="InterPro" id="IPR013825">
    <property type="entry name" value="Topo_IA_cen_sub2"/>
</dbReference>
<dbReference type="Pfam" id="PF01751">
    <property type="entry name" value="Toprim"/>
    <property type="match status" value="1"/>
</dbReference>
<sequence>MSKKILVIVESPGKISKIKQYLGNDYIVKASYGHVQDLDKKTLSIEVENNFNPLYITNPDKLKVVKELKDLAKDCTDIILAADGDREGEAIAYSLSKVLNIQNPKRIIFNEITKTAIQKAIESPTTIDYNMVNAQQARRILDRLVGYKISPLLWKHINDNNVKSAGRVQSAVINIIIDKENEILKSVSNPFYKIKGEFSILIIPKFCGYLNTIKKNESISYFNDENKIKEFLKLFNKKTIFKIISIENKKSYKKPSAPFITSSLQQEASTKLHFSVDKTMKVAQKLYENGFITYMRSDCPNISNDAIEEINKFIINKWGEEYSESKNYASKNSTSQDAHECIRPTQINIENLDLDNDCNKLYNLIWKRTLASQMKNAEINIQTVAIDALNNNESILLLKIQQLTTQTYFYSTFENIEFQGYLIIYDNYNLEEETSENNYKNQKCELKKNDILNFLKLQIFEDYNKLPLRYNEAGLVKYLEKNSIGRPSTYASIISKILERNYVEIKNIEGSKKESKYYELNKKYEMKDYVKEIFVGKEQKKIIPTEIGINVNNFMIEHFNSIIDINFTANFESYLDKIACGQANWVTILKTFYDTFEPIVNNLNDKFKLNKETKSNDKLLGKINNNEVFSGSGKYGPYVKIFINNKWKYSSINDLDPNSIKLEDAYELLQFPKKIGKINNIIVILNKGKYGLYLNYDQKNFSINNTKINYKDIDINFAKKIINK</sequence>
<comment type="similarity">
    <text evidence="2">Belongs to the type IA topoisomerase family.</text>
</comment>
<feature type="domain" description="Toprim" evidence="9">
    <location>
        <begin position="4"/>
        <end position="114"/>
    </location>
</feature>
<evidence type="ECO:0000256" key="2">
    <source>
        <dbReference type="ARBA" id="ARBA00009446"/>
    </source>
</evidence>
<dbReference type="Gene3D" id="3.40.50.140">
    <property type="match status" value="1"/>
</dbReference>
<dbReference type="GO" id="GO:0006265">
    <property type="term" value="P:DNA topological change"/>
    <property type="evidence" value="ECO:0007669"/>
    <property type="project" value="InterPro"/>
</dbReference>
<dbReference type="InterPro" id="IPR003602">
    <property type="entry name" value="Topo_IA_DNA-bd_dom"/>
</dbReference>
<keyword evidence="6" id="KW-0799">Topoisomerase</keyword>
<keyword evidence="4" id="KW-0479">Metal-binding</keyword>
<feature type="domain" description="Topo IA-type catalytic" evidence="10">
    <location>
        <begin position="128"/>
        <end position="600"/>
    </location>
</feature>
<dbReference type="PRINTS" id="PR00417">
    <property type="entry name" value="PRTPISMRASEI"/>
</dbReference>
<dbReference type="InterPro" id="IPR003601">
    <property type="entry name" value="Topo_IA_2"/>
</dbReference>
<evidence type="ECO:0000256" key="8">
    <source>
        <dbReference type="ARBA" id="ARBA00023235"/>
    </source>
</evidence>
<protein>
    <recommendedName>
        <fullName evidence="3">DNA topoisomerase</fullName>
        <ecNumber evidence="3">5.6.2.1</ecNumber>
    </recommendedName>
</protein>
<organism evidence="11">
    <name type="scientific">viral metagenome</name>
    <dbReference type="NCBI Taxonomy" id="1070528"/>
    <lineage>
        <taxon>unclassified sequences</taxon>
        <taxon>metagenomes</taxon>
        <taxon>organismal metagenomes</taxon>
    </lineage>
</organism>
<dbReference type="SMART" id="SM00436">
    <property type="entry name" value="TOP1Bc"/>
    <property type="match status" value="1"/>
</dbReference>
<dbReference type="InterPro" id="IPR034149">
    <property type="entry name" value="TOPRIM_TopoI"/>
</dbReference>
<dbReference type="SUPFAM" id="SSF56712">
    <property type="entry name" value="Prokaryotic type I DNA topoisomerase"/>
    <property type="match status" value="1"/>
</dbReference>
<dbReference type="GO" id="GO:0046872">
    <property type="term" value="F:metal ion binding"/>
    <property type="evidence" value="ECO:0007669"/>
    <property type="project" value="UniProtKB-KW"/>
</dbReference>
<dbReference type="InterPro" id="IPR013826">
    <property type="entry name" value="Topo_IA_cen_sub3"/>
</dbReference>
<dbReference type="PROSITE" id="PS00396">
    <property type="entry name" value="TOPO_IA_1"/>
    <property type="match status" value="1"/>
</dbReference>
<evidence type="ECO:0000259" key="10">
    <source>
        <dbReference type="PROSITE" id="PS52039"/>
    </source>
</evidence>
<dbReference type="GO" id="GO:0003917">
    <property type="term" value="F:DNA topoisomerase type I (single strand cut, ATP-independent) activity"/>
    <property type="evidence" value="ECO:0007669"/>
    <property type="project" value="UniProtKB-EC"/>
</dbReference>